<dbReference type="GO" id="GO:0015666">
    <property type="term" value="F:restriction endodeoxyribonuclease activity"/>
    <property type="evidence" value="ECO:0007669"/>
    <property type="project" value="TreeGrafter"/>
</dbReference>
<dbReference type="PANTHER" id="PTHR30015">
    <property type="entry name" value="MRR RESTRICTION SYSTEM PROTEIN"/>
    <property type="match status" value="1"/>
</dbReference>
<accession>A0A918U5F8</accession>
<sequence>MAARGVRWRRPRGRTEQLAAVLVVAAAVWMAARTAVVAVQAALAGWPWVAAAATALAGYGLWRAGRTVRRRRRHTALMARLRLSLVELDEMDDRRFEYALRDLLVRDGWAARQVGRAGDQGADVIADCARYGRLVVQAKHTRVGGRVGSSVMYQLNGTAGPVHRADAAVVVTNGAVTRDAKAWAERHGIAWVDRERLQQWADDGVPLGELLRLPSQRSRSLGRRGVGAVHPP</sequence>
<gene>
    <name evidence="3" type="ORF">GCM10010515_71970</name>
</gene>
<keyword evidence="1" id="KW-0472">Membrane</keyword>
<reference evidence="3" key="1">
    <citation type="journal article" date="2014" name="Int. J. Syst. Evol. Microbiol.">
        <title>Complete genome sequence of Corynebacterium casei LMG S-19264T (=DSM 44701T), isolated from a smear-ripened cheese.</title>
        <authorList>
            <consortium name="US DOE Joint Genome Institute (JGI-PGF)"/>
            <person name="Walter F."/>
            <person name="Albersmeier A."/>
            <person name="Kalinowski J."/>
            <person name="Ruckert C."/>
        </authorList>
    </citation>
    <scope>NUCLEOTIDE SEQUENCE</scope>
    <source>
        <strain evidence="3">JCM 4956</strain>
    </source>
</reference>
<comment type="caution">
    <text evidence="3">The sequence shown here is derived from an EMBL/GenBank/DDBJ whole genome shotgun (WGS) entry which is preliminary data.</text>
</comment>
<dbReference type="SUPFAM" id="SSF52980">
    <property type="entry name" value="Restriction endonuclease-like"/>
    <property type="match status" value="1"/>
</dbReference>
<dbReference type="InterPro" id="IPR011856">
    <property type="entry name" value="tRNA_endonuc-like_dom_sf"/>
</dbReference>
<keyword evidence="1" id="KW-0812">Transmembrane</keyword>
<proteinExistence type="predicted"/>
<dbReference type="Gene3D" id="3.40.1350.10">
    <property type="match status" value="1"/>
</dbReference>
<reference evidence="3" key="2">
    <citation type="submission" date="2020-09" db="EMBL/GenBank/DDBJ databases">
        <authorList>
            <person name="Sun Q."/>
            <person name="Ohkuma M."/>
        </authorList>
    </citation>
    <scope>NUCLEOTIDE SEQUENCE</scope>
    <source>
        <strain evidence="3">JCM 4956</strain>
    </source>
</reference>
<protein>
    <recommendedName>
        <fullName evidence="2">Restriction endonuclease type IV Mrr domain-containing protein</fullName>
    </recommendedName>
</protein>
<dbReference type="AlphaFoldDB" id="A0A918U5F8"/>
<dbReference type="InterPro" id="IPR007560">
    <property type="entry name" value="Restrct_endonuc_IV_Mrr"/>
</dbReference>
<dbReference type="Proteomes" id="UP000645555">
    <property type="component" value="Unassembled WGS sequence"/>
</dbReference>
<feature type="domain" description="Restriction endonuclease type IV Mrr" evidence="2">
    <location>
        <begin position="88"/>
        <end position="200"/>
    </location>
</feature>
<feature type="transmembrane region" description="Helical" evidence="1">
    <location>
        <begin position="44"/>
        <end position="62"/>
    </location>
</feature>
<dbReference type="GO" id="GO:0003677">
    <property type="term" value="F:DNA binding"/>
    <property type="evidence" value="ECO:0007669"/>
    <property type="project" value="InterPro"/>
</dbReference>
<keyword evidence="4" id="KW-1185">Reference proteome</keyword>
<evidence type="ECO:0000313" key="4">
    <source>
        <dbReference type="Proteomes" id="UP000645555"/>
    </source>
</evidence>
<keyword evidence="1" id="KW-1133">Transmembrane helix</keyword>
<organism evidence="3 4">
    <name type="scientific">Streptomyces fructofermentans</name>
    <dbReference type="NCBI Taxonomy" id="152141"/>
    <lineage>
        <taxon>Bacteria</taxon>
        <taxon>Bacillati</taxon>
        <taxon>Actinomycetota</taxon>
        <taxon>Actinomycetes</taxon>
        <taxon>Kitasatosporales</taxon>
        <taxon>Streptomycetaceae</taxon>
        <taxon>Streptomyces</taxon>
    </lineage>
</organism>
<dbReference type="InterPro" id="IPR052906">
    <property type="entry name" value="Type_IV_Methyl-Rstrct_Enzyme"/>
</dbReference>
<evidence type="ECO:0000259" key="2">
    <source>
        <dbReference type="Pfam" id="PF04471"/>
    </source>
</evidence>
<dbReference type="RefSeq" id="WP_190039843.1">
    <property type="nucleotide sequence ID" value="NZ_BMWD01000042.1"/>
</dbReference>
<dbReference type="EMBL" id="BMWD01000042">
    <property type="protein sequence ID" value="GGX94861.1"/>
    <property type="molecule type" value="Genomic_DNA"/>
</dbReference>
<evidence type="ECO:0000256" key="1">
    <source>
        <dbReference type="SAM" id="Phobius"/>
    </source>
</evidence>
<dbReference type="GO" id="GO:0009307">
    <property type="term" value="P:DNA restriction-modification system"/>
    <property type="evidence" value="ECO:0007669"/>
    <property type="project" value="InterPro"/>
</dbReference>
<evidence type="ECO:0000313" key="3">
    <source>
        <dbReference type="EMBL" id="GGX94861.1"/>
    </source>
</evidence>
<name>A0A918U5F8_9ACTN</name>
<dbReference type="PANTHER" id="PTHR30015:SF6">
    <property type="entry name" value="SLL1429 PROTEIN"/>
    <property type="match status" value="1"/>
</dbReference>
<dbReference type="InterPro" id="IPR011335">
    <property type="entry name" value="Restrct_endonuc-II-like"/>
</dbReference>
<dbReference type="Pfam" id="PF04471">
    <property type="entry name" value="Mrr_cat"/>
    <property type="match status" value="1"/>
</dbReference>